<keyword evidence="5" id="KW-0378">Hydrolase</keyword>
<dbReference type="SUPFAM" id="SSF52540">
    <property type="entry name" value="P-loop containing nucleoside triphosphate hydrolases"/>
    <property type="match status" value="2"/>
</dbReference>
<name>A0A834MAI4_RHYFE</name>
<dbReference type="FunFam" id="3.40.50.300:FF:000117">
    <property type="entry name" value="Putative DNA repair helicase rad25"/>
    <property type="match status" value="1"/>
</dbReference>
<dbReference type="InterPro" id="IPR018607">
    <property type="entry name" value="Ctf8"/>
</dbReference>
<evidence type="ECO:0000313" key="20">
    <source>
        <dbReference type="EMBL" id="KAF7270779.1"/>
    </source>
</evidence>
<evidence type="ECO:0000256" key="4">
    <source>
        <dbReference type="ARBA" id="ARBA00022763"/>
    </source>
</evidence>
<evidence type="ECO:0000259" key="18">
    <source>
        <dbReference type="PROSITE" id="PS51192"/>
    </source>
</evidence>
<dbReference type="OrthoDB" id="10262986at2759"/>
<dbReference type="PROSITE" id="PS51194">
    <property type="entry name" value="HELICASE_CTER"/>
    <property type="match status" value="1"/>
</dbReference>
<dbReference type="GO" id="GO:0000112">
    <property type="term" value="C:nucleotide-excision repair factor 3 complex"/>
    <property type="evidence" value="ECO:0007669"/>
    <property type="project" value="TreeGrafter"/>
</dbReference>
<dbReference type="InterPro" id="IPR032438">
    <property type="entry name" value="ERCC3_RAD25_C"/>
</dbReference>
<comment type="similarity">
    <text evidence="2">Belongs to the helicase family. RAD25/XPB subfamily.</text>
</comment>
<evidence type="ECO:0000256" key="9">
    <source>
        <dbReference type="ARBA" id="ARBA00023204"/>
    </source>
</evidence>
<dbReference type="SMART" id="SM00487">
    <property type="entry name" value="DEXDc"/>
    <property type="match status" value="1"/>
</dbReference>
<gene>
    <name evidence="20" type="ORF">GWI33_016284</name>
</gene>
<dbReference type="CDD" id="cd18789">
    <property type="entry name" value="SF2_C_XPB"/>
    <property type="match status" value="1"/>
</dbReference>
<dbReference type="InterPro" id="IPR001161">
    <property type="entry name" value="XPB/Ssl2"/>
</dbReference>
<evidence type="ECO:0000256" key="13">
    <source>
        <dbReference type="ARBA" id="ARBA00034808"/>
    </source>
</evidence>
<evidence type="ECO:0000256" key="7">
    <source>
        <dbReference type="ARBA" id="ARBA00022840"/>
    </source>
</evidence>
<dbReference type="GO" id="GO:0016787">
    <property type="term" value="F:hydrolase activity"/>
    <property type="evidence" value="ECO:0007669"/>
    <property type="project" value="UniProtKB-KW"/>
</dbReference>
<dbReference type="SMART" id="SM00490">
    <property type="entry name" value="HELICc"/>
    <property type="match status" value="1"/>
</dbReference>
<dbReference type="EC" id="5.6.2.4" evidence="13"/>
<dbReference type="GO" id="GO:0006367">
    <property type="term" value="P:transcription initiation at RNA polymerase II promoter"/>
    <property type="evidence" value="ECO:0007669"/>
    <property type="project" value="InterPro"/>
</dbReference>
<dbReference type="GO" id="GO:0006289">
    <property type="term" value="P:nucleotide-excision repair"/>
    <property type="evidence" value="ECO:0007669"/>
    <property type="project" value="InterPro"/>
</dbReference>
<dbReference type="GO" id="GO:0007064">
    <property type="term" value="P:mitotic sister chromatid cohesion"/>
    <property type="evidence" value="ECO:0007669"/>
    <property type="project" value="InterPro"/>
</dbReference>
<evidence type="ECO:0000256" key="2">
    <source>
        <dbReference type="ARBA" id="ARBA00006637"/>
    </source>
</evidence>
<evidence type="ECO:0000256" key="8">
    <source>
        <dbReference type="ARBA" id="ARBA00023125"/>
    </source>
</evidence>
<dbReference type="InterPro" id="IPR014001">
    <property type="entry name" value="Helicase_ATP-bd"/>
</dbReference>
<evidence type="ECO:0000256" key="11">
    <source>
        <dbReference type="ARBA" id="ARBA00023242"/>
    </source>
</evidence>
<protein>
    <recommendedName>
        <fullName evidence="14">General transcription and DNA repair factor IIH helicase/translocase subunit XPB</fullName>
        <ecNumber evidence="13">5.6.2.4</ecNumber>
    </recommendedName>
    <alternativeName>
        <fullName evidence="15">DNA 3'-5' helicase/translocase XPB</fullName>
    </alternativeName>
</protein>
<dbReference type="Pfam" id="PF16203">
    <property type="entry name" value="ERCC3_RAD25_C"/>
    <property type="match status" value="1"/>
</dbReference>
<dbReference type="InterPro" id="IPR050615">
    <property type="entry name" value="ATP-dep_DNA_Helicase"/>
</dbReference>
<dbReference type="GO" id="GO:0003677">
    <property type="term" value="F:DNA binding"/>
    <property type="evidence" value="ECO:0007669"/>
    <property type="project" value="UniProtKB-KW"/>
</dbReference>
<dbReference type="GO" id="GO:0005524">
    <property type="term" value="F:ATP binding"/>
    <property type="evidence" value="ECO:0007669"/>
    <property type="project" value="UniProtKB-KW"/>
</dbReference>
<keyword evidence="4" id="KW-0227">DNA damage</keyword>
<evidence type="ECO:0000256" key="10">
    <source>
        <dbReference type="ARBA" id="ARBA00023235"/>
    </source>
</evidence>
<dbReference type="Gene3D" id="3.40.50.300">
    <property type="entry name" value="P-loop containing nucleotide triphosphate hydrolases"/>
    <property type="match status" value="2"/>
</dbReference>
<evidence type="ECO:0000256" key="16">
    <source>
        <dbReference type="ARBA" id="ARBA00048988"/>
    </source>
</evidence>
<keyword evidence="10" id="KW-0413">Isomerase</keyword>
<keyword evidence="6" id="KW-0347">Helicase</keyword>
<feature type="region of interest" description="Disordered" evidence="17">
    <location>
        <begin position="1"/>
        <end position="56"/>
    </location>
</feature>
<evidence type="ECO:0000256" key="17">
    <source>
        <dbReference type="SAM" id="MobiDB-lite"/>
    </source>
</evidence>
<evidence type="ECO:0000313" key="21">
    <source>
        <dbReference type="Proteomes" id="UP000625711"/>
    </source>
</evidence>
<keyword evidence="9" id="KW-0234">DNA repair</keyword>
<dbReference type="Pfam" id="PF04851">
    <property type="entry name" value="ResIII"/>
    <property type="match status" value="1"/>
</dbReference>
<keyword evidence="21" id="KW-1185">Reference proteome</keyword>
<comment type="caution">
    <text evidence="20">The sequence shown here is derived from an EMBL/GenBank/DDBJ whole genome shotgun (WGS) entry which is preliminary data.</text>
</comment>
<feature type="compositionally biased region" description="Acidic residues" evidence="17">
    <location>
        <begin position="28"/>
        <end position="38"/>
    </location>
</feature>
<dbReference type="NCBIfam" id="TIGR00603">
    <property type="entry name" value="rad25"/>
    <property type="match status" value="1"/>
</dbReference>
<accession>A0A834MAI4</accession>
<dbReference type="PROSITE" id="PS51192">
    <property type="entry name" value="HELICASE_ATP_BIND_1"/>
    <property type="match status" value="1"/>
</dbReference>
<dbReference type="AlphaFoldDB" id="A0A834MAI4"/>
<dbReference type="GO" id="GO:0031390">
    <property type="term" value="C:Ctf18 RFC-like complex"/>
    <property type="evidence" value="ECO:0007669"/>
    <property type="project" value="InterPro"/>
</dbReference>
<evidence type="ECO:0000256" key="6">
    <source>
        <dbReference type="ARBA" id="ARBA00022806"/>
    </source>
</evidence>
<evidence type="ECO:0000259" key="19">
    <source>
        <dbReference type="PROSITE" id="PS51194"/>
    </source>
</evidence>
<sequence length="853" mass="97263">MGPPKRPGFKSDKSSKKRKKEEENTWIPEDDDVAEGEEATVPGAAARDAEKNDDKIQEDEFGSKDYRSQMILKPDNNSRPLWVAPNGHIFLESFSPVYKHAHDFLIAISEPVCRPEHIHEYKLTAYSLYAAVSVGLQTNDIVEYLKRLSKTSVPDGIVEFIKLCTLSYGKVKLVLKHNKYFVESPHPEILQKLLKDPVIQECRLRRTAEEEGDGFITQVQDKKIIPSFGAKPGTSTDPNSEGTPVPDDITNFYEKMDNEEEEEEDTGLQTVSFEVNQEKIEVIQKRCIELEYPLLAEYDFRNDTVNADINIDLRPSAVLRPYQEKSLRKMFGNGRARSGVIVLPCGAGKSLVGVTACCTVRKRALVLCNSGVSVEQWKQQFKMWSTADDSMICRFTSEAKDKPMGCSILVTTYSMITHTQKRSWEAEQTMKWLQEQEWGIMVLDEVHTIPAKMFRRVLTIVQSHCKLGLTATLLREDDKIADLNFLIGPKLYEANWLELQKKGFIARVQCAEVWCPMTPEFYREYLVCKTSKRLLLYVMNPNKFCATQYLIRYHERRGDKTIVFSDNVFALKHYAIKMNKPYIYGPTSQSERIQILQNFKFNPKVNTIFVSKVADTSFDLPEANVLIQISSHGGSRRQEAQRLGRILRAKKGAIAEEYNAFFYTLVSQDTMEMNYSRKRQRFLVNQGYSYKVITKLAGMDKEPDLMYKTREEQGLLLQQVLAASDIDCEDEKMPGEGGRGGSSGSRRVGHMGSIPDDGVINEEYAFIELQGDLKSHSETAFDGKFVGDLHFTKSGTPLLIIGHHLMYGKEMKLEKPFALLEKKQKNDSTDYTIKCVIRKKIIFKTRPKPIVGV</sequence>
<evidence type="ECO:0000256" key="12">
    <source>
        <dbReference type="ARBA" id="ARBA00034617"/>
    </source>
</evidence>
<dbReference type="Pfam" id="PF09696">
    <property type="entry name" value="Ctf8"/>
    <property type="match status" value="1"/>
</dbReference>
<evidence type="ECO:0000256" key="14">
    <source>
        <dbReference type="ARBA" id="ARBA00044799"/>
    </source>
</evidence>
<feature type="domain" description="Helicase ATP-binding" evidence="18">
    <location>
        <begin position="330"/>
        <end position="491"/>
    </location>
</feature>
<dbReference type="CDD" id="cd18029">
    <property type="entry name" value="DEXHc_XPB"/>
    <property type="match status" value="1"/>
</dbReference>
<dbReference type="GO" id="GO:0005675">
    <property type="term" value="C:transcription factor TFIIH holo complex"/>
    <property type="evidence" value="ECO:0007669"/>
    <property type="project" value="TreeGrafter"/>
</dbReference>
<dbReference type="GO" id="GO:0043138">
    <property type="term" value="F:3'-5' DNA helicase activity"/>
    <property type="evidence" value="ECO:0007669"/>
    <property type="project" value="UniProtKB-EC"/>
</dbReference>
<evidence type="ECO:0000256" key="15">
    <source>
        <dbReference type="ARBA" id="ARBA00044810"/>
    </source>
</evidence>
<feature type="domain" description="Helicase C-terminal" evidence="19">
    <location>
        <begin position="545"/>
        <end position="700"/>
    </location>
</feature>
<evidence type="ECO:0000256" key="1">
    <source>
        <dbReference type="ARBA" id="ARBA00004123"/>
    </source>
</evidence>
<reference evidence="20" key="1">
    <citation type="submission" date="2020-08" db="EMBL/GenBank/DDBJ databases">
        <title>Genome sequencing and assembly of the red palm weevil Rhynchophorus ferrugineus.</title>
        <authorList>
            <person name="Dias G.B."/>
            <person name="Bergman C.M."/>
            <person name="Manee M."/>
        </authorList>
    </citation>
    <scope>NUCLEOTIDE SEQUENCE</scope>
    <source>
        <strain evidence="20">AA-2017</strain>
        <tissue evidence="20">Whole larva</tissue>
    </source>
</reference>
<dbReference type="PANTHER" id="PTHR11274:SF0">
    <property type="entry name" value="GENERAL TRANSCRIPTION AND DNA REPAIR FACTOR IIH HELICASE SUBUNIT XPB"/>
    <property type="match status" value="1"/>
</dbReference>
<keyword evidence="8" id="KW-0238">DNA-binding</keyword>
<dbReference type="PRINTS" id="PR00851">
    <property type="entry name" value="XRODRMPGMNTB"/>
</dbReference>
<dbReference type="InterPro" id="IPR027417">
    <property type="entry name" value="P-loop_NTPase"/>
</dbReference>
<dbReference type="GO" id="GO:0097550">
    <property type="term" value="C:transcription preinitiation complex"/>
    <property type="evidence" value="ECO:0007669"/>
    <property type="project" value="TreeGrafter"/>
</dbReference>
<feature type="region of interest" description="Disordered" evidence="17">
    <location>
        <begin position="729"/>
        <end position="748"/>
    </location>
</feature>
<evidence type="ECO:0000256" key="5">
    <source>
        <dbReference type="ARBA" id="ARBA00022801"/>
    </source>
</evidence>
<dbReference type="InterPro" id="IPR001650">
    <property type="entry name" value="Helicase_C-like"/>
</dbReference>
<comment type="catalytic activity">
    <reaction evidence="16">
        <text>ATP + H2O = ADP + phosphate + H(+)</text>
        <dbReference type="Rhea" id="RHEA:13065"/>
        <dbReference type="ChEBI" id="CHEBI:15377"/>
        <dbReference type="ChEBI" id="CHEBI:15378"/>
        <dbReference type="ChEBI" id="CHEBI:30616"/>
        <dbReference type="ChEBI" id="CHEBI:43474"/>
        <dbReference type="ChEBI" id="CHEBI:456216"/>
        <dbReference type="EC" id="5.6.2.4"/>
    </reaction>
</comment>
<dbReference type="FunFam" id="3.40.50.300:FF:000077">
    <property type="entry name" value="Probable DNA repair helicase RAD25"/>
    <property type="match status" value="1"/>
</dbReference>
<feature type="region of interest" description="Disordered" evidence="17">
    <location>
        <begin position="227"/>
        <end position="246"/>
    </location>
</feature>
<comment type="subcellular location">
    <subcellularLocation>
        <location evidence="1">Nucleus</location>
    </subcellularLocation>
</comment>
<comment type="catalytic activity">
    <reaction evidence="12">
        <text>Couples ATP hydrolysis with the unwinding of duplex DNA by translocating in the 3'-5' direction.</text>
        <dbReference type="EC" id="5.6.2.4"/>
    </reaction>
</comment>
<evidence type="ECO:0000256" key="3">
    <source>
        <dbReference type="ARBA" id="ARBA00022741"/>
    </source>
</evidence>
<keyword evidence="7" id="KW-0067">ATP-binding</keyword>
<feature type="compositionally biased region" description="Polar residues" evidence="17">
    <location>
        <begin position="233"/>
        <end position="242"/>
    </location>
</feature>
<keyword evidence="11" id="KW-0539">Nucleus</keyword>
<dbReference type="InterPro" id="IPR032830">
    <property type="entry name" value="XPB/Ssl2_N"/>
</dbReference>
<dbReference type="EMBL" id="JAACXV010014060">
    <property type="protein sequence ID" value="KAF7270779.1"/>
    <property type="molecule type" value="Genomic_DNA"/>
</dbReference>
<proteinExistence type="inferred from homology"/>
<organism evidence="20 21">
    <name type="scientific">Rhynchophorus ferrugineus</name>
    <name type="common">Red palm weevil</name>
    <name type="synonym">Curculio ferrugineus</name>
    <dbReference type="NCBI Taxonomy" id="354439"/>
    <lineage>
        <taxon>Eukaryota</taxon>
        <taxon>Metazoa</taxon>
        <taxon>Ecdysozoa</taxon>
        <taxon>Arthropoda</taxon>
        <taxon>Hexapoda</taxon>
        <taxon>Insecta</taxon>
        <taxon>Pterygota</taxon>
        <taxon>Neoptera</taxon>
        <taxon>Endopterygota</taxon>
        <taxon>Coleoptera</taxon>
        <taxon>Polyphaga</taxon>
        <taxon>Cucujiformia</taxon>
        <taxon>Curculionidae</taxon>
        <taxon>Dryophthorinae</taxon>
        <taxon>Rhynchophorus</taxon>
    </lineage>
</organism>
<dbReference type="InterPro" id="IPR006935">
    <property type="entry name" value="Helicase/UvrB_N"/>
</dbReference>
<dbReference type="PANTHER" id="PTHR11274">
    <property type="entry name" value="RAD25/XP-B DNA REPAIR HELICASE"/>
    <property type="match status" value="1"/>
</dbReference>
<dbReference type="Pfam" id="PF13625">
    <property type="entry name" value="Helicase_C_3"/>
    <property type="match status" value="1"/>
</dbReference>
<dbReference type="Proteomes" id="UP000625711">
    <property type="component" value="Unassembled WGS sequence"/>
</dbReference>
<keyword evidence="3" id="KW-0547">Nucleotide-binding</keyword>